<name>A0A8J8WAG7_9EURO</name>
<feature type="region of interest" description="Disordered" evidence="1">
    <location>
        <begin position="506"/>
        <end position="567"/>
    </location>
</feature>
<keyword evidence="3" id="KW-1185">Reference proteome</keyword>
<evidence type="ECO:0000256" key="1">
    <source>
        <dbReference type="SAM" id="MobiDB-lite"/>
    </source>
</evidence>
<feature type="compositionally biased region" description="Low complexity" evidence="1">
    <location>
        <begin position="182"/>
        <end position="203"/>
    </location>
</feature>
<comment type="caution">
    <text evidence="2">The sequence shown here is derived from an EMBL/GenBank/DDBJ whole genome shotgun (WGS) entry which is preliminary data.</text>
</comment>
<feature type="compositionally biased region" description="Polar residues" evidence="1">
    <location>
        <begin position="384"/>
        <end position="393"/>
    </location>
</feature>
<accession>A0A8J8WAG7</accession>
<feature type="region of interest" description="Disordered" evidence="1">
    <location>
        <begin position="301"/>
        <end position="345"/>
    </location>
</feature>
<gene>
    <name evidence="2" type="ORF">PECM_004499</name>
</gene>
<feature type="compositionally biased region" description="Basic and acidic residues" evidence="1">
    <location>
        <begin position="544"/>
        <end position="564"/>
    </location>
</feature>
<protein>
    <submittedName>
        <fullName evidence="2">Uncharacterized protein</fullName>
    </submittedName>
</protein>
<evidence type="ECO:0000313" key="3">
    <source>
        <dbReference type="Proteomes" id="UP000631181"/>
    </source>
</evidence>
<dbReference type="EMBL" id="WIWV01000003">
    <property type="protein sequence ID" value="KAF7719719.1"/>
    <property type="molecule type" value="Genomic_DNA"/>
</dbReference>
<feature type="region of interest" description="Disordered" evidence="1">
    <location>
        <begin position="177"/>
        <end position="205"/>
    </location>
</feature>
<dbReference type="OrthoDB" id="4346289at2759"/>
<feature type="compositionally biased region" description="Polar residues" evidence="1">
    <location>
        <begin position="421"/>
        <end position="432"/>
    </location>
</feature>
<dbReference type="Proteomes" id="UP000631181">
    <property type="component" value="Unassembled WGS sequence"/>
</dbReference>
<organism evidence="2 3">
    <name type="scientific">Penicillium ucsense</name>
    <dbReference type="NCBI Taxonomy" id="2839758"/>
    <lineage>
        <taxon>Eukaryota</taxon>
        <taxon>Fungi</taxon>
        <taxon>Dikarya</taxon>
        <taxon>Ascomycota</taxon>
        <taxon>Pezizomycotina</taxon>
        <taxon>Eurotiomycetes</taxon>
        <taxon>Eurotiomycetidae</taxon>
        <taxon>Eurotiales</taxon>
        <taxon>Aspergillaceae</taxon>
        <taxon>Penicillium</taxon>
    </lineage>
</organism>
<evidence type="ECO:0000313" key="2">
    <source>
        <dbReference type="EMBL" id="KAF7719719.1"/>
    </source>
</evidence>
<sequence length="669" mass="71917">MASISDQGFFLDGPAQLEEWVDFDQFLNLPAAYGDESSALAATNATSPDLVLSQDSEMWAAEPLDFSQSAFSEMIDLDMSQESFFASLSPEMSMITDINVPMDNSALYSYSPYGSQWDFRQIVEAQAAADQSTASMKEKRREAGIELHLQRLCDAAARDLELYSDSNTSFSSPMWSDYARGSTSPQSASASASPKTPSVSAPPQAAGAGGIEMVLDLNMNAAANLPKKQKPRSQAQKENYIKARKYGACEKHKKQHKRCNCLEKAAVHLGVNNVPLDTSYRQPPQQPSQASLVHADLRVSDQPGHERQLARPSLPGLSRVQPSSMPDLPRDNTSHERMGGSGVAMSPTRLAVKRVHAVPGDRPQFRVFGLSSSANTAGLPLVSGSHTKQNNGRSTRHDAQQAGSAAFVPVKQSASVPGGSAQPSMHHASNGSVQANARIASPNKPCKVSPTTSQHTDGVDRRALMQTALRLRLTGLSAATEIAIPSIGRTHSDLARRSLTFTPSLAVRRPREPLDTPRAGVSASDIRLESSRPQASQSSPAVSRRTETRGRPANRRLDQARDAARTSGRAFFDGAESSMGRFLQETSLSVGANKLRQPARPQSEQLHGLAQAVSTQMGGFLASTLSAVAGIGSSTVSAAHWPEVIVGRFMSFMGSHIMAIRRSLYISRV</sequence>
<feature type="compositionally biased region" description="Low complexity" evidence="1">
    <location>
        <begin position="531"/>
        <end position="543"/>
    </location>
</feature>
<proteinExistence type="predicted"/>
<feature type="region of interest" description="Disordered" evidence="1">
    <location>
        <begin position="379"/>
        <end position="432"/>
    </location>
</feature>
<feature type="compositionally biased region" description="Basic and acidic residues" evidence="1">
    <location>
        <begin position="328"/>
        <end position="338"/>
    </location>
</feature>
<dbReference type="AlphaFoldDB" id="A0A8J8WAG7"/>
<reference evidence="2" key="1">
    <citation type="journal article" date="2020" name="Front. Microbiol.">
        <title>Gene regulatory networks of Penicillium echinulatum 2HH and Penicillium oxalicum 114-2 inferred by a computational biology approach.</title>
        <authorList>
            <person name="Lenz A.R."/>
            <person name="Galan-Vasquez E."/>
            <person name="Balbinot E."/>
            <person name="De Abreu F.P."/>
            <person name="De Oliveira N.S."/>
            <person name="Da Rosa L.O."/>
            <person name="De Avila E Silva S."/>
            <person name="Camassola M."/>
            <person name="Dillon A.J.P."/>
            <person name="Perez-Rueda E."/>
        </authorList>
    </citation>
    <scope>NUCLEOTIDE SEQUENCE</scope>
    <source>
        <strain evidence="2">S1M29</strain>
    </source>
</reference>